<dbReference type="SUPFAM" id="SSF47090">
    <property type="entry name" value="PGBD-like"/>
    <property type="match status" value="1"/>
</dbReference>
<dbReference type="PANTHER" id="PTHR30163">
    <property type="entry name" value="MEMBRANE-BOUND LYTIC MUREIN TRANSGLYCOSYLASE B"/>
    <property type="match status" value="1"/>
</dbReference>
<gene>
    <name evidence="3" type="ORF">CAK95_02000</name>
</gene>
<dbReference type="PANTHER" id="PTHR30163:SF8">
    <property type="entry name" value="LYTIC MUREIN TRANSGLYCOSYLASE"/>
    <property type="match status" value="1"/>
</dbReference>
<dbReference type="Proteomes" id="UP000194137">
    <property type="component" value="Chromosome"/>
</dbReference>
<evidence type="ECO:0000259" key="1">
    <source>
        <dbReference type="Pfam" id="PF01471"/>
    </source>
</evidence>
<feature type="domain" description="Transglycosylase SLT" evidence="2">
    <location>
        <begin position="31"/>
        <end position="332"/>
    </location>
</feature>
<protein>
    <submittedName>
        <fullName evidence="3">Lytic transglycosylase</fullName>
    </submittedName>
</protein>
<keyword evidence="4" id="KW-1185">Reference proteome</keyword>
<dbReference type="InterPro" id="IPR036365">
    <property type="entry name" value="PGBD-like_sf"/>
</dbReference>
<evidence type="ECO:0000313" key="3">
    <source>
        <dbReference type="EMBL" id="ARP97984.1"/>
    </source>
</evidence>
<dbReference type="InterPro" id="IPR002477">
    <property type="entry name" value="Peptidoglycan-bd-like"/>
</dbReference>
<name>A0A1W6ZMI3_9HYPH</name>
<dbReference type="GO" id="GO:0009253">
    <property type="term" value="P:peptidoglycan catabolic process"/>
    <property type="evidence" value="ECO:0007669"/>
    <property type="project" value="TreeGrafter"/>
</dbReference>
<dbReference type="Pfam" id="PF01471">
    <property type="entry name" value="PG_binding_1"/>
    <property type="match status" value="1"/>
</dbReference>
<proteinExistence type="predicted"/>
<dbReference type="InterPro" id="IPR011970">
    <property type="entry name" value="MltB_2"/>
</dbReference>
<accession>A0A1W6ZMI3</accession>
<evidence type="ECO:0000313" key="4">
    <source>
        <dbReference type="Proteomes" id="UP000194137"/>
    </source>
</evidence>
<dbReference type="AlphaFoldDB" id="A0A1W6ZMI3"/>
<dbReference type="RefSeq" id="WP_086086301.1">
    <property type="nucleotide sequence ID" value="NZ_CP021112.1"/>
</dbReference>
<dbReference type="Pfam" id="PF13406">
    <property type="entry name" value="SLT_2"/>
    <property type="match status" value="1"/>
</dbReference>
<organism evidence="3 4">
    <name type="scientific">Pseudorhodoplanes sinuspersici</name>
    <dbReference type="NCBI Taxonomy" id="1235591"/>
    <lineage>
        <taxon>Bacteria</taxon>
        <taxon>Pseudomonadati</taxon>
        <taxon>Pseudomonadota</taxon>
        <taxon>Alphaproteobacteria</taxon>
        <taxon>Hyphomicrobiales</taxon>
        <taxon>Pseudorhodoplanes</taxon>
    </lineage>
</organism>
<dbReference type="Gene3D" id="1.10.530.10">
    <property type="match status" value="1"/>
</dbReference>
<dbReference type="InterPro" id="IPR023346">
    <property type="entry name" value="Lysozyme-like_dom_sf"/>
</dbReference>
<dbReference type="CDD" id="cd13399">
    <property type="entry name" value="Slt35-like"/>
    <property type="match status" value="1"/>
</dbReference>
<evidence type="ECO:0000259" key="2">
    <source>
        <dbReference type="Pfam" id="PF13406"/>
    </source>
</evidence>
<dbReference type="InterPro" id="IPR031304">
    <property type="entry name" value="SLT_2"/>
</dbReference>
<dbReference type="InterPro" id="IPR043426">
    <property type="entry name" value="MltB-like"/>
</dbReference>
<dbReference type="NCBIfam" id="TIGR02283">
    <property type="entry name" value="MltB_2"/>
    <property type="match status" value="1"/>
</dbReference>
<dbReference type="InterPro" id="IPR036366">
    <property type="entry name" value="PGBDSf"/>
</dbReference>
<dbReference type="KEGG" id="psin:CAK95_02000"/>
<dbReference type="OrthoDB" id="9808544at2"/>
<dbReference type="STRING" id="1235591.CAK95_02000"/>
<reference evidence="3 4" key="1">
    <citation type="submission" date="2017-05" db="EMBL/GenBank/DDBJ databases">
        <title>Full genome sequence of Pseudorhodoplanes sinuspersici.</title>
        <authorList>
            <person name="Dastgheib S.M.M."/>
            <person name="Shavandi M."/>
            <person name="Tirandaz H."/>
        </authorList>
    </citation>
    <scope>NUCLEOTIDE SEQUENCE [LARGE SCALE GENOMIC DNA]</scope>
    <source>
        <strain evidence="3 4">RIPI110</strain>
    </source>
</reference>
<dbReference type="EMBL" id="CP021112">
    <property type="protein sequence ID" value="ARP97984.1"/>
    <property type="molecule type" value="Genomic_DNA"/>
</dbReference>
<dbReference type="Gene3D" id="1.10.8.350">
    <property type="entry name" value="Bacterial muramidase"/>
    <property type="match status" value="1"/>
</dbReference>
<feature type="domain" description="Peptidoglycan binding-like" evidence="1">
    <location>
        <begin position="353"/>
        <end position="396"/>
    </location>
</feature>
<sequence length="411" mass="45568">MIIQIVVRLCLVLSVVAAGGLPAHAQSDANFQKFLQSLWPDAQAMGVSRRTFDEATRGLKFNQSLPDLVIPGKPKEAPRGQAEFERTPAQYLSESSLARLTAQGQKLATEHKATLAAIQKRFGVPPPVVLAIWGRETNYGNVKLPYNTIEVLAAQAYMGRRKEMFRRELLLAMKILEEQHVAFKDMKASWAGAMGHTQFLPTDFLKYAVDQDGDGHRDIWTSVPDSLGSAASQLLAKGWDRGKRWGFEVRLPANVDCSIAEPDTKMTVAEWIKRGYAPLTHKPTREELGEEASLFLPAGLKGPAFLTLKNFYVFKGYNFADLYALFVGHLSDRIAGGKNFATPWGKIEQARSDYIETIQRHLTKAGFYSDKIDGKAGMKTRSALGAWQKAAGLPLDCWPSRALAEQMQAAR</sequence>
<dbReference type="GO" id="GO:0008933">
    <property type="term" value="F:peptidoglycan lytic transglycosylase activity"/>
    <property type="evidence" value="ECO:0007669"/>
    <property type="project" value="TreeGrafter"/>
</dbReference>
<dbReference type="Gene3D" id="1.10.101.10">
    <property type="entry name" value="PGBD-like superfamily/PGBD"/>
    <property type="match status" value="1"/>
</dbReference>
<dbReference type="SUPFAM" id="SSF53955">
    <property type="entry name" value="Lysozyme-like"/>
    <property type="match status" value="1"/>
</dbReference>